<evidence type="ECO:0000313" key="1">
    <source>
        <dbReference type="Proteomes" id="UP000095286"/>
    </source>
</evidence>
<sequence length="374" mass="42956">MSEKPNLNGFKIYDKNYFYSSNVLNTSTKFGADRITKVVTCSSSYIKANCKATVANWNAPMILGVIVEDNKILGNQSACVYCTIKNLGKITSKLALYFIFNGRVANATTNGDLLKYLSSLKCHNKKEYTNYCSLKKMAFSDKVTKVSKYPINPLRNVMKKEVKTNFVIFTDMDHLYSKNFERKMSYLAKKQLKPGSKKVLVFRMFEVHDSIVGGVNNKTHLARLLKSKKAYEFHAIGYPKGHKVPKLKEWLKRKEATVPVVQFVQPYKIIEWEPQIVSRTDIPDFYAIPYPLHSNTSHRRELCRAGYAFLVASDCFAYHRGFKSKNELRLVRAVAKLQIKTNKFNKTSLDFEAKLDKLYPNTHNKCPRYKAPKA</sequence>
<reference evidence="2" key="1">
    <citation type="submission" date="2016-11" db="UniProtKB">
        <authorList>
            <consortium name="WormBaseParasite"/>
        </authorList>
    </citation>
    <scope>IDENTIFICATION</scope>
    <source>
        <strain evidence="2">KR3021</strain>
    </source>
</reference>
<dbReference type="Proteomes" id="UP000095286">
    <property type="component" value="Unplaced"/>
</dbReference>
<accession>A0AC35U9L1</accession>
<evidence type="ECO:0000313" key="2">
    <source>
        <dbReference type="WBParaSite" id="RSKR_0000881600.1"/>
    </source>
</evidence>
<dbReference type="WBParaSite" id="RSKR_0000881600.1">
    <property type="protein sequence ID" value="RSKR_0000881600.1"/>
    <property type="gene ID" value="RSKR_0000881600"/>
</dbReference>
<proteinExistence type="predicted"/>
<organism evidence="1 2">
    <name type="scientific">Rhabditophanes sp. KR3021</name>
    <dbReference type="NCBI Taxonomy" id="114890"/>
    <lineage>
        <taxon>Eukaryota</taxon>
        <taxon>Metazoa</taxon>
        <taxon>Ecdysozoa</taxon>
        <taxon>Nematoda</taxon>
        <taxon>Chromadorea</taxon>
        <taxon>Rhabditida</taxon>
        <taxon>Tylenchina</taxon>
        <taxon>Panagrolaimomorpha</taxon>
        <taxon>Strongyloidoidea</taxon>
        <taxon>Alloionematidae</taxon>
        <taxon>Rhabditophanes</taxon>
    </lineage>
</organism>
<protein>
    <submittedName>
        <fullName evidence="2">Glycosyltransferase</fullName>
    </submittedName>
</protein>
<name>A0AC35U9L1_9BILA</name>